<dbReference type="EMBL" id="VSSQ01087281">
    <property type="protein sequence ID" value="MPN34311.1"/>
    <property type="molecule type" value="Genomic_DNA"/>
</dbReference>
<sequence>MEKNNGNLNVPRYIQKIDDTLPQNITAHLKGGIPKFDIDSLSKLWVVSPELKSAIFKCVDPTHDIYHLALESGAIENTFEQDQKLQAEKALEGTTIFESWRDEVRDILLGITAEVEVEIEMADINADTSKLALYAQTASGDYQKLDQELWDITEGQISVLKLRMQDNVDWDINADQGAYHIALQFVYEP</sequence>
<gene>
    <name evidence="1" type="ORF">SDC9_181804</name>
</gene>
<evidence type="ECO:0000313" key="1">
    <source>
        <dbReference type="EMBL" id="MPN34311.1"/>
    </source>
</evidence>
<comment type="caution">
    <text evidence="1">The sequence shown here is derived from an EMBL/GenBank/DDBJ whole genome shotgun (WGS) entry which is preliminary data.</text>
</comment>
<accession>A0A645H5K3</accession>
<organism evidence="1">
    <name type="scientific">bioreactor metagenome</name>
    <dbReference type="NCBI Taxonomy" id="1076179"/>
    <lineage>
        <taxon>unclassified sequences</taxon>
        <taxon>metagenomes</taxon>
        <taxon>ecological metagenomes</taxon>
    </lineage>
</organism>
<proteinExistence type="predicted"/>
<reference evidence="1" key="1">
    <citation type="submission" date="2019-08" db="EMBL/GenBank/DDBJ databases">
        <authorList>
            <person name="Kucharzyk K."/>
            <person name="Murdoch R.W."/>
            <person name="Higgins S."/>
            <person name="Loffler F."/>
        </authorList>
    </citation>
    <scope>NUCLEOTIDE SEQUENCE</scope>
</reference>
<dbReference type="AlphaFoldDB" id="A0A645H5K3"/>
<protein>
    <submittedName>
        <fullName evidence="1">Uncharacterized protein</fullName>
    </submittedName>
</protein>
<name>A0A645H5K3_9ZZZZ</name>